<dbReference type="AlphaFoldDB" id="A0A2D2B2N4"/>
<dbReference type="EMBL" id="CP024201">
    <property type="protein sequence ID" value="ATQ44522.1"/>
    <property type="molecule type" value="Genomic_DNA"/>
</dbReference>
<reference evidence="3 4" key="1">
    <citation type="submission" date="2017-10" db="EMBL/GenBank/DDBJ databases">
        <title>Genome sequence of Caulobacter mirabilis FWC38.</title>
        <authorList>
            <person name="Fiebig A."/>
            <person name="Crosson S."/>
        </authorList>
    </citation>
    <scope>NUCLEOTIDE SEQUENCE [LARGE SCALE GENOMIC DNA]</scope>
    <source>
        <strain evidence="3 4">FWC 38</strain>
    </source>
</reference>
<protein>
    <submittedName>
        <fullName evidence="3">Anti-sigma factor</fullName>
    </submittedName>
</protein>
<feature type="region of interest" description="Disordered" evidence="1">
    <location>
        <begin position="79"/>
        <end position="99"/>
    </location>
</feature>
<dbReference type="Proteomes" id="UP000228945">
    <property type="component" value="Chromosome"/>
</dbReference>
<proteinExistence type="predicted"/>
<organism evidence="3 4">
    <name type="scientific">Caulobacter mirabilis</name>
    <dbReference type="NCBI Taxonomy" id="69666"/>
    <lineage>
        <taxon>Bacteria</taxon>
        <taxon>Pseudomonadati</taxon>
        <taxon>Pseudomonadota</taxon>
        <taxon>Alphaproteobacteria</taxon>
        <taxon>Caulobacterales</taxon>
        <taxon>Caulobacteraceae</taxon>
        <taxon>Caulobacter</taxon>
    </lineage>
</organism>
<name>A0A2D2B2N4_9CAUL</name>
<dbReference type="Gene3D" id="1.10.10.1320">
    <property type="entry name" value="Anti-sigma factor, zinc-finger domain"/>
    <property type="match status" value="1"/>
</dbReference>
<keyword evidence="4" id="KW-1185">Reference proteome</keyword>
<feature type="domain" description="Putative zinc-finger" evidence="2">
    <location>
        <begin position="6"/>
        <end position="30"/>
    </location>
</feature>
<evidence type="ECO:0000256" key="1">
    <source>
        <dbReference type="SAM" id="MobiDB-lite"/>
    </source>
</evidence>
<dbReference type="Pfam" id="PF13490">
    <property type="entry name" value="zf-HC2"/>
    <property type="match status" value="1"/>
</dbReference>
<dbReference type="InterPro" id="IPR041916">
    <property type="entry name" value="Anti_sigma_zinc_sf"/>
</dbReference>
<gene>
    <name evidence="3" type="ORF">CSW64_20090</name>
</gene>
<sequence>MTISDELLLAYIDGELSREDRARVEAALAEDPEVAERLRRHRAVGAMIHEAFADAAEEPPPEHLVRMVRPAAAVVSLEAARAKRAEPKPKPKTARPSFPKLDTRWAGLAAALVVGVGVGMFTPRPETGLVDNRLRATGALNAALQSRLAATQPADASIRIGLTFRDRSNRWCRSFTAPDLSGVACQAQGRWQVKMAEAGAPAKGGDYRTAASQASPAVMASVEGMIAGQPADAAAEKAAKASGWR</sequence>
<dbReference type="KEGG" id="cmb:CSW64_20090"/>
<feature type="compositionally biased region" description="Basic and acidic residues" evidence="1">
    <location>
        <begin position="80"/>
        <end position="89"/>
    </location>
</feature>
<dbReference type="InterPro" id="IPR027383">
    <property type="entry name" value="Znf_put"/>
</dbReference>
<dbReference type="RefSeq" id="WP_099623770.1">
    <property type="nucleotide sequence ID" value="NZ_CP024201.1"/>
</dbReference>
<evidence type="ECO:0000259" key="2">
    <source>
        <dbReference type="Pfam" id="PF13490"/>
    </source>
</evidence>
<dbReference type="OrthoDB" id="7502743at2"/>
<evidence type="ECO:0000313" key="3">
    <source>
        <dbReference type="EMBL" id="ATQ44522.1"/>
    </source>
</evidence>
<evidence type="ECO:0000313" key="4">
    <source>
        <dbReference type="Proteomes" id="UP000228945"/>
    </source>
</evidence>
<accession>A0A2D2B2N4</accession>